<accession>A0A8E2JE00</accession>
<keyword evidence="3" id="KW-1185">Reference proteome</keyword>
<protein>
    <submittedName>
        <fullName evidence="2">Uncharacterized protein</fullName>
    </submittedName>
</protein>
<evidence type="ECO:0000313" key="3">
    <source>
        <dbReference type="Proteomes" id="UP000250266"/>
    </source>
</evidence>
<proteinExistence type="predicted"/>
<organism evidence="2 3">
    <name type="scientific">Lepidopterella palustris CBS 459.81</name>
    <dbReference type="NCBI Taxonomy" id="1314670"/>
    <lineage>
        <taxon>Eukaryota</taxon>
        <taxon>Fungi</taxon>
        <taxon>Dikarya</taxon>
        <taxon>Ascomycota</taxon>
        <taxon>Pezizomycotina</taxon>
        <taxon>Dothideomycetes</taxon>
        <taxon>Pleosporomycetidae</taxon>
        <taxon>Mytilinidiales</taxon>
        <taxon>Argynnaceae</taxon>
        <taxon>Lepidopterella</taxon>
    </lineage>
</organism>
<feature type="compositionally biased region" description="Basic and acidic residues" evidence="1">
    <location>
        <begin position="85"/>
        <end position="94"/>
    </location>
</feature>
<evidence type="ECO:0000313" key="2">
    <source>
        <dbReference type="EMBL" id="OCK78544.1"/>
    </source>
</evidence>
<evidence type="ECO:0000256" key="1">
    <source>
        <dbReference type="SAM" id="MobiDB-lite"/>
    </source>
</evidence>
<sequence length="136" mass="15353">MLFPQFTVPSVPHAPLMTIRLPPFQRMPNRALRHLFLETSFHILRNPPFGPLLVDEATHEWNLRRLKNKEGVEGEKENQLPVRTGRSEFRDVSPDGHGTPLDEGSVSTKTEICGVGALRKLETRGGVQSMMEDETP</sequence>
<feature type="region of interest" description="Disordered" evidence="1">
    <location>
        <begin position="70"/>
        <end position="109"/>
    </location>
</feature>
<reference evidence="2 3" key="1">
    <citation type="journal article" date="2016" name="Nat. Commun.">
        <title>Ectomycorrhizal ecology is imprinted in the genome of the dominant symbiotic fungus Cenococcum geophilum.</title>
        <authorList>
            <consortium name="DOE Joint Genome Institute"/>
            <person name="Peter M."/>
            <person name="Kohler A."/>
            <person name="Ohm R.A."/>
            <person name="Kuo A."/>
            <person name="Krutzmann J."/>
            <person name="Morin E."/>
            <person name="Arend M."/>
            <person name="Barry K.W."/>
            <person name="Binder M."/>
            <person name="Choi C."/>
            <person name="Clum A."/>
            <person name="Copeland A."/>
            <person name="Grisel N."/>
            <person name="Haridas S."/>
            <person name="Kipfer T."/>
            <person name="LaButti K."/>
            <person name="Lindquist E."/>
            <person name="Lipzen A."/>
            <person name="Maire R."/>
            <person name="Meier B."/>
            <person name="Mihaltcheva S."/>
            <person name="Molinier V."/>
            <person name="Murat C."/>
            <person name="Poggeler S."/>
            <person name="Quandt C.A."/>
            <person name="Sperisen C."/>
            <person name="Tritt A."/>
            <person name="Tisserant E."/>
            <person name="Crous P.W."/>
            <person name="Henrissat B."/>
            <person name="Nehls U."/>
            <person name="Egli S."/>
            <person name="Spatafora J.W."/>
            <person name="Grigoriev I.V."/>
            <person name="Martin F.M."/>
        </authorList>
    </citation>
    <scope>NUCLEOTIDE SEQUENCE [LARGE SCALE GENOMIC DNA]</scope>
    <source>
        <strain evidence="2 3">CBS 459.81</strain>
    </source>
</reference>
<dbReference type="Proteomes" id="UP000250266">
    <property type="component" value="Unassembled WGS sequence"/>
</dbReference>
<dbReference type="EMBL" id="KV745053">
    <property type="protein sequence ID" value="OCK78544.1"/>
    <property type="molecule type" value="Genomic_DNA"/>
</dbReference>
<gene>
    <name evidence="2" type="ORF">K432DRAFT_394687</name>
</gene>
<dbReference type="AlphaFoldDB" id="A0A8E2JE00"/>
<name>A0A8E2JE00_9PEZI</name>